<dbReference type="InterPro" id="IPR021109">
    <property type="entry name" value="Peptidase_aspartic_dom_sf"/>
</dbReference>
<dbReference type="GO" id="GO:0004190">
    <property type="term" value="F:aspartic-type endopeptidase activity"/>
    <property type="evidence" value="ECO:0007669"/>
    <property type="project" value="UniProtKB-KW"/>
</dbReference>
<feature type="compositionally biased region" description="Low complexity" evidence="5">
    <location>
        <begin position="116"/>
        <end position="135"/>
    </location>
</feature>
<evidence type="ECO:0000313" key="9">
    <source>
        <dbReference type="Proteomes" id="UP000318571"/>
    </source>
</evidence>
<comment type="caution">
    <text evidence="8">The sequence shown here is derived from an EMBL/GenBank/DDBJ whole genome shotgun (WGS) entry which is preliminary data.</text>
</comment>
<proteinExistence type="inferred from homology"/>
<name>A0A553NXR1_TIGCA</name>
<keyword evidence="7" id="KW-0732">Signal</keyword>
<gene>
    <name evidence="8" type="ORF">TCAL_07518</name>
</gene>
<dbReference type="Gene3D" id="2.40.70.10">
    <property type="entry name" value="Acid Proteases"/>
    <property type="match status" value="1"/>
</dbReference>
<evidence type="ECO:0000256" key="2">
    <source>
        <dbReference type="ARBA" id="ARBA00022670"/>
    </source>
</evidence>
<accession>A0A553NXR1</accession>
<dbReference type="Proteomes" id="UP000318571">
    <property type="component" value="Chromosome 9"/>
</dbReference>
<feature type="signal peptide" evidence="7">
    <location>
        <begin position="1"/>
        <end position="20"/>
    </location>
</feature>
<organism evidence="8 9">
    <name type="scientific">Tigriopus californicus</name>
    <name type="common">Marine copepod</name>
    <dbReference type="NCBI Taxonomy" id="6832"/>
    <lineage>
        <taxon>Eukaryota</taxon>
        <taxon>Metazoa</taxon>
        <taxon>Ecdysozoa</taxon>
        <taxon>Arthropoda</taxon>
        <taxon>Crustacea</taxon>
        <taxon>Multicrustacea</taxon>
        <taxon>Hexanauplia</taxon>
        <taxon>Copepoda</taxon>
        <taxon>Harpacticoida</taxon>
        <taxon>Harpacticidae</taxon>
        <taxon>Tigriopus</taxon>
    </lineage>
</organism>
<feature type="region of interest" description="Disordered" evidence="5">
    <location>
        <begin position="262"/>
        <end position="291"/>
    </location>
</feature>
<evidence type="ECO:0000256" key="3">
    <source>
        <dbReference type="ARBA" id="ARBA00022750"/>
    </source>
</evidence>
<protein>
    <submittedName>
        <fullName evidence="8">Uncharacterized protein</fullName>
    </submittedName>
</protein>
<keyword evidence="9" id="KW-1185">Reference proteome</keyword>
<keyword evidence="6" id="KW-0472">Membrane</keyword>
<evidence type="ECO:0000256" key="4">
    <source>
        <dbReference type="ARBA" id="ARBA00022801"/>
    </source>
</evidence>
<feature type="chain" id="PRO_5021931377" evidence="7">
    <location>
        <begin position="21"/>
        <end position="689"/>
    </location>
</feature>
<dbReference type="PANTHER" id="PTHR12917">
    <property type="entry name" value="ASPARTYL PROTEASE DDI-RELATED"/>
    <property type="match status" value="1"/>
</dbReference>
<feature type="transmembrane region" description="Helical" evidence="6">
    <location>
        <begin position="421"/>
        <end position="445"/>
    </location>
</feature>
<keyword evidence="6" id="KW-1133">Transmembrane helix</keyword>
<keyword evidence="3" id="KW-0064">Aspartyl protease</keyword>
<keyword evidence="6" id="KW-0812">Transmembrane</keyword>
<dbReference type="GO" id="GO:0006508">
    <property type="term" value="P:proteolysis"/>
    <property type="evidence" value="ECO:0007669"/>
    <property type="project" value="UniProtKB-KW"/>
</dbReference>
<evidence type="ECO:0000313" key="8">
    <source>
        <dbReference type="EMBL" id="TRY70208.1"/>
    </source>
</evidence>
<sequence length="689" mass="76068">MLSHLTKTLVLNCVISYIWACEPLQWWIQKDFYLDCIRNNGLNFEKLHTTPADDLCRKFSMAMECMDHLVACSGSHFKEIKKLVHSLNIRQFSPKCSFDRVKRTKRSAFPGLFSSSSNSYTSSSNQNGYGYNGNSPTPQNSKTRYAFKAVDKTAEKVRNYVDSKYNKNGDSKRAQMASKVINKAVEKAKKMLDKKLNKRTNGVGSSRHSIMPIPIPMGGHTSSFNDDFSSSFLGSGGSSSLLSNFGPSSALRCSSFGSTFDRSSNNRDTTGISSGLGTSSSNYASGSRSGPKTVEDLLVLIIPCRIQDKNMMALIDTTSPISTITMDVSGSLGYGSMAKDEILGKRITDVPLEIGGKSVNFSLNMVRNQPVEIALGTDFLSEVGAIIDLHRNTLSIPSLGIEIDLVRPKALSSNFHKRMEFYTHLCTMIFQGFTMFLVLLTLTVLTKGCDEFSWKELSVRYDKCVVQNGWHSLKLKPFPNQKFCRKLEDITACSEYLHFCLDSHFDEIQTKIGSLGVEKLSSKCRKHRDKRDARKSGGRSGSHGRSTARRVVDKVKSKGRQIVDKIRHRGNRGRNTGGFGASQGLAGGGAIKKESRRKKILKKVGKFAVAGLAAYGTYKLAKSMTQGLRGAYDSDDCWDYSYLRGQYECVCPGQCHVYVGSAGSLAVTGGLLCVSVIVSYSLGRFHLDY</sequence>
<evidence type="ECO:0000256" key="7">
    <source>
        <dbReference type="SAM" id="SignalP"/>
    </source>
</evidence>
<dbReference type="PANTHER" id="PTHR12917:SF1">
    <property type="entry name" value="AT13091P"/>
    <property type="match status" value="1"/>
</dbReference>
<feature type="region of interest" description="Disordered" evidence="5">
    <location>
        <begin position="526"/>
        <end position="553"/>
    </location>
</feature>
<keyword evidence="2" id="KW-0645">Protease</keyword>
<dbReference type="AlphaFoldDB" id="A0A553NXR1"/>
<evidence type="ECO:0000256" key="1">
    <source>
        <dbReference type="ARBA" id="ARBA00009136"/>
    </source>
</evidence>
<feature type="transmembrane region" description="Helical" evidence="6">
    <location>
        <begin position="662"/>
        <end position="683"/>
    </location>
</feature>
<reference evidence="8 9" key="1">
    <citation type="journal article" date="2018" name="Nat. Ecol. Evol.">
        <title>Genomic signatures of mitonuclear coevolution across populations of Tigriopus californicus.</title>
        <authorList>
            <person name="Barreto F.S."/>
            <person name="Watson E.T."/>
            <person name="Lima T.G."/>
            <person name="Willett C.S."/>
            <person name="Edmands S."/>
            <person name="Li W."/>
            <person name="Burton R.S."/>
        </authorList>
    </citation>
    <scope>NUCLEOTIDE SEQUENCE [LARGE SCALE GENOMIC DNA]</scope>
    <source>
        <strain evidence="8 9">San Diego</strain>
    </source>
</reference>
<dbReference type="EMBL" id="VCGU01000009">
    <property type="protein sequence ID" value="TRY70208.1"/>
    <property type="molecule type" value="Genomic_DNA"/>
</dbReference>
<evidence type="ECO:0000256" key="6">
    <source>
        <dbReference type="SAM" id="Phobius"/>
    </source>
</evidence>
<feature type="region of interest" description="Disordered" evidence="5">
    <location>
        <begin position="116"/>
        <end position="141"/>
    </location>
</feature>
<feature type="compositionally biased region" description="Low complexity" evidence="5">
    <location>
        <begin position="269"/>
        <end position="290"/>
    </location>
</feature>
<dbReference type="SUPFAM" id="SSF50630">
    <property type="entry name" value="Acid proteases"/>
    <property type="match status" value="1"/>
</dbReference>
<keyword evidence="4" id="KW-0378">Hydrolase</keyword>
<comment type="similarity">
    <text evidence="1">Belongs to the DDI1 family.</text>
</comment>
<evidence type="ECO:0000256" key="5">
    <source>
        <dbReference type="SAM" id="MobiDB-lite"/>
    </source>
</evidence>